<protein>
    <submittedName>
        <fullName evidence="3">Ferrous iron transport protein A</fullName>
    </submittedName>
</protein>
<dbReference type="SUPFAM" id="SSF50037">
    <property type="entry name" value="C-terminal domain of transcriptional repressors"/>
    <property type="match status" value="1"/>
</dbReference>
<dbReference type="PANTHER" id="PTHR43151:SF1">
    <property type="entry name" value="SSR2333 PROTEIN"/>
    <property type="match status" value="1"/>
</dbReference>
<accession>A0A1H9WC96</accession>
<evidence type="ECO:0000313" key="4">
    <source>
        <dbReference type="Proteomes" id="UP000182584"/>
    </source>
</evidence>
<organism evidence="3 4">
    <name type="scientific">Butyrivibrio fibrisolvens</name>
    <dbReference type="NCBI Taxonomy" id="831"/>
    <lineage>
        <taxon>Bacteria</taxon>
        <taxon>Bacillati</taxon>
        <taxon>Bacillota</taxon>
        <taxon>Clostridia</taxon>
        <taxon>Lachnospirales</taxon>
        <taxon>Lachnospiraceae</taxon>
        <taxon>Butyrivibrio</taxon>
    </lineage>
</organism>
<gene>
    <name evidence="3" type="ORF">SAMN04487884_12914</name>
</gene>
<evidence type="ECO:0000313" key="3">
    <source>
        <dbReference type="EMBL" id="SES31409.1"/>
    </source>
</evidence>
<reference evidence="3 4" key="1">
    <citation type="submission" date="2016-10" db="EMBL/GenBank/DDBJ databases">
        <authorList>
            <person name="de Groot N.N."/>
        </authorList>
    </citation>
    <scope>NUCLEOTIDE SEQUENCE [LARGE SCALE GENOMIC DNA]</scope>
    <source>
        <strain evidence="3 4">AR40</strain>
    </source>
</reference>
<evidence type="ECO:0000259" key="2">
    <source>
        <dbReference type="SMART" id="SM00899"/>
    </source>
</evidence>
<keyword evidence="1" id="KW-0408">Iron</keyword>
<dbReference type="InterPro" id="IPR007167">
    <property type="entry name" value="Fe-transptr_FeoA-like"/>
</dbReference>
<dbReference type="RefSeq" id="WP_074758258.1">
    <property type="nucleotide sequence ID" value="NZ_FOGJ01000029.1"/>
</dbReference>
<name>A0A1H9WC96_BUTFI</name>
<dbReference type="GO" id="GO:0046914">
    <property type="term" value="F:transition metal ion binding"/>
    <property type="evidence" value="ECO:0007669"/>
    <property type="project" value="InterPro"/>
</dbReference>
<dbReference type="InterPro" id="IPR038157">
    <property type="entry name" value="FeoA_core_dom"/>
</dbReference>
<dbReference type="OrthoDB" id="5984at2"/>
<dbReference type="InterPro" id="IPR053184">
    <property type="entry name" value="FeoA-like"/>
</dbReference>
<dbReference type="Gene3D" id="2.30.30.90">
    <property type="match status" value="1"/>
</dbReference>
<feature type="domain" description="Ferrous iron transporter FeoA-like" evidence="2">
    <location>
        <begin position="2"/>
        <end position="70"/>
    </location>
</feature>
<dbReference type="SMART" id="SM00899">
    <property type="entry name" value="FeoA"/>
    <property type="match status" value="1"/>
</dbReference>
<evidence type="ECO:0000256" key="1">
    <source>
        <dbReference type="ARBA" id="ARBA00023004"/>
    </source>
</evidence>
<proteinExistence type="predicted"/>
<sequence length="70" mass="7581">MMPLTLLAPGNVATVRKVGGLEDTKRFLENLGFTEGAEVTAVSTMNGNMIVKIRDARVAINMDMAKKIMV</sequence>
<dbReference type="InterPro" id="IPR008988">
    <property type="entry name" value="Transcriptional_repressor_C"/>
</dbReference>
<dbReference type="Pfam" id="PF04023">
    <property type="entry name" value="FeoA"/>
    <property type="match status" value="1"/>
</dbReference>
<dbReference type="Proteomes" id="UP000182584">
    <property type="component" value="Unassembled WGS sequence"/>
</dbReference>
<dbReference type="eggNOG" id="COG1918">
    <property type="taxonomic scope" value="Bacteria"/>
</dbReference>
<dbReference type="EMBL" id="FOGJ01000029">
    <property type="protein sequence ID" value="SES31409.1"/>
    <property type="molecule type" value="Genomic_DNA"/>
</dbReference>
<dbReference type="AlphaFoldDB" id="A0A1H9WC96"/>
<dbReference type="PANTHER" id="PTHR43151">
    <property type="entry name" value="FEOA FAMILY PROTEIN"/>
    <property type="match status" value="1"/>
</dbReference>